<accession>A0ACC1HVS2</accession>
<name>A0ACC1HVS2_9FUNG</name>
<dbReference type="EMBL" id="JANBPG010004188">
    <property type="protein sequence ID" value="KAJ1877382.1"/>
    <property type="molecule type" value="Genomic_DNA"/>
</dbReference>
<reference evidence="1" key="1">
    <citation type="submission" date="2022-07" db="EMBL/GenBank/DDBJ databases">
        <title>Phylogenomic reconstructions and comparative analyses of Kickxellomycotina fungi.</title>
        <authorList>
            <person name="Reynolds N.K."/>
            <person name="Stajich J.E."/>
            <person name="Barry K."/>
            <person name="Grigoriev I.V."/>
            <person name="Crous P."/>
            <person name="Smith M.E."/>
        </authorList>
    </citation>
    <scope>NUCLEOTIDE SEQUENCE</scope>
    <source>
        <strain evidence="1">Benny 63K</strain>
    </source>
</reference>
<sequence>MYRKHKDKGVMMAARSLLALYREVNPEMLHRRDRGRDATVSISNGTSGKELLGYGESRVAEGVEGIELLEMYEQRNASAPGDGWDQWEVDSDQGSDAGNDSESAWVEADDNEDEAEAGGAAGDIIELGASSDEDDDEEEDIEIASDSGSGSEDQDDDDDVEESDSEVEDGPAVETEPVQATEKKRIDMIRFLTNEDFDRIDRLKKRQRDGQLKQAQSKKAKKNVADDEYSEEEDLMDIDNVSDDSSSGEDDDENKDYVEDWDILGDYHTRRRRRKASYEERVDAANASREGRDKFGSKKAKREKEGRSLSNKEKRKTKSFAMVSHKRAIVSKGRRSMVHKRHDLRRHITKQKKNGF</sequence>
<dbReference type="Proteomes" id="UP001150581">
    <property type="component" value="Unassembled WGS sequence"/>
</dbReference>
<keyword evidence="2" id="KW-1185">Reference proteome</keyword>
<proteinExistence type="predicted"/>
<protein>
    <submittedName>
        <fullName evidence="1">Severe Depolymerization of Actin</fullName>
    </submittedName>
</protein>
<evidence type="ECO:0000313" key="1">
    <source>
        <dbReference type="EMBL" id="KAJ1877382.1"/>
    </source>
</evidence>
<comment type="caution">
    <text evidence="1">The sequence shown here is derived from an EMBL/GenBank/DDBJ whole genome shotgun (WGS) entry which is preliminary data.</text>
</comment>
<evidence type="ECO:0000313" key="2">
    <source>
        <dbReference type="Proteomes" id="UP001150581"/>
    </source>
</evidence>
<gene>
    <name evidence="1" type="primary">SDA1</name>
    <name evidence="1" type="ORF">LPJ66_012121</name>
</gene>
<organism evidence="1 2">
    <name type="scientific">Kickxella alabastrina</name>
    <dbReference type="NCBI Taxonomy" id="61397"/>
    <lineage>
        <taxon>Eukaryota</taxon>
        <taxon>Fungi</taxon>
        <taxon>Fungi incertae sedis</taxon>
        <taxon>Zoopagomycota</taxon>
        <taxon>Kickxellomycotina</taxon>
        <taxon>Kickxellomycetes</taxon>
        <taxon>Kickxellales</taxon>
        <taxon>Kickxellaceae</taxon>
        <taxon>Kickxella</taxon>
    </lineage>
</organism>